<feature type="transmembrane region" description="Helical" evidence="5">
    <location>
        <begin position="44"/>
        <end position="61"/>
    </location>
</feature>
<dbReference type="GO" id="GO:0012505">
    <property type="term" value="C:endomembrane system"/>
    <property type="evidence" value="ECO:0007669"/>
    <property type="project" value="UniProtKB-SubCell"/>
</dbReference>
<reference evidence="7" key="1">
    <citation type="submission" date="2021-06" db="EMBL/GenBank/DDBJ databases">
        <authorList>
            <person name="Criscuolo A."/>
        </authorList>
    </citation>
    <scope>NUCLEOTIDE SEQUENCE</scope>
    <source>
        <strain evidence="7">CIP111600</strain>
    </source>
</reference>
<evidence type="ECO:0000256" key="5">
    <source>
        <dbReference type="SAM" id="Phobius"/>
    </source>
</evidence>
<dbReference type="Pfam" id="PF06803">
    <property type="entry name" value="DUF1232"/>
    <property type="match status" value="1"/>
</dbReference>
<evidence type="ECO:0000256" key="4">
    <source>
        <dbReference type="ARBA" id="ARBA00023136"/>
    </source>
</evidence>
<feature type="domain" description="DUF1232" evidence="6">
    <location>
        <begin position="46"/>
        <end position="82"/>
    </location>
</feature>
<evidence type="ECO:0000313" key="8">
    <source>
        <dbReference type="Proteomes" id="UP000693672"/>
    </source>
</evidence>
<name>A0A916K5Y9_9BACL</name>
<keyword evidence="3 5" id="KW-1133">Transmembrane helix</keyword>
<gene>
    <name evidence="7" type="ORF">PAESOLCIP111_05346</name>
</gene>
<dbReference type="AlphaFoldDB" id="A0A916K5Y9"/>
<feature type="transmembrane region" description="Helical" evidence="5">
    <location>
        <begin position="115"/>
        <end position="137"/>
    </location>
</feature>
<dbReference type="EMBL" id="CAJVAS010000037">
    <property type="protein sequence ID" value="CAG7647241.1"/>
    <property type="molecule type" value="Genomic_DNA"/>
</dbReference>
<evidence type="ECO:0000256" key="3">
    <source>
        <dbReference type="ARBA" id="ARBA00022989"/>
    </source>
</evidence>
<organism evidence="7 8">
    <name type="scientific">Paenibacillus solanacearum</name>
    <dbReference type="NCBI Taxonomy" id="2048548"/>
    <lineage>
        <taxon>Bacteria</taxon>
        <taxon>Bacillati</taxon>
        <taxon>Bacillota</taxon>
        <taxon>Bacilli</taxon>
        <taxon>Bacillales</taxon>
        <taxon>Paenibacillaceae</taxon>
        <taxon>Paenibacillus</taxon>
    </lineage>
</organism>
<accession>A0A916K5Y9</accession>
<proteinExistence type="predicted"/>
<keyword evidence="4 5" id="KW-0472">Membrane</keyword>
<sequence>MNVNVKAEGKKPESLLQKLKALAKKLKQSLMTIYLAYRDPRVSWFAKLFAVCVVAYAFSPVDLIPDFIPVFGYLDDLILVPLGVYITLRLIPTEVLEEYRAMAEERRKLGKPKNWLTGAIIIAVWLGLALAASLYLYKLFF</sequence>
<comment type="caution">
    <text evidence="7">The sequence shown here is derived from an EMBL/GenBank/DDBJ whole genome shotgun (WGS) entry which is preliminary data.</text>
</comment>
<evidence type="ECO:0000256" key="2">
    <source>
        <dbReference type="ARBA" id="ARBA00022692"/>
    </source>
</evidence>
<evidence type="ECO:0000313" key="7">
    <source>
        <dbReference type="EMBL" id="CAG7647241.1"/>
    </source>
</evidence>
<dbReference type="RefSeq" id="WP_218095071.1">
    <property type="nucleotide sequence ID" value="NZ_CAJVAS010000037.1"/>
</dbReference>
<feature type="transmembrane region" description="Helical" evidence="5">
    <location>
        <begin position="67"/>
        <end position="88"/>
    </location>
</feature>
<evidence type="ECO:0000256" key="1">
    <source>
        <dbReference type="ARBA" id="ARBA00004127"/>
    </source>
</evidence>
<comment type="subcellular location">
    <subcellularLocation>
        <location evidence="1">Endomembrane system</location>
        <topology evidence="1">Multi-pass membrane protein</topology>
    </subcellularLocation>
</comment>
<dbReference type="InterPro" id="IPR010652">
    <property type="entry name" value="DUF1232"/>
</dbReference>
<evidence type="ECO:0000259" key="6">
    <source>
        <dbReference type="Pfam" id="PF06803"/>
    </source>
</evidence>
<keyword evidence="2 5" id="KW-0812">Transmembrane</keyword>
<keyword evidence="8" id="KW-1185">Reference proteome</keyword>
<dbReference type="Proteomes" id="UP000693672">
    <property type="component" value="Unassembled WGS sequence"/>
</dbReference>
<protein>
    <recommendedName>
        <fullName evidence="6">DUF1232 domain-containing protein</fullName>
    </recommendedName>
</protein>